<organism evidence="4 5">
    <name type="scientific">Acetohalobium arabaticum (strain ATCC 49924 / DSM 5501 / Z-7288)</name>
    <dbReference type="NCBI Taxonomy" id="574087"/>
    <lineage>
        <taxon>Bacteria</taxon>
        <taxon>Bacillati</taxon>
        <taxon>Bacillota</taxon>
        <taxon>Clostridia</taxon>
        <taxon>Halanaerobiales</taxon>
        <taxon>Halobacteroidaceae</taxon>
        <taxon>Acetohalobium</taxon>
    </lineage>
</organism>
<reference evidence="4 5" key="1">
    <citation type="journal article" date="2010" name="Stand. Genomic Sci.">
        <title>Complete genome sequence of Acetohalobium arabaticum type strain (Z-7288).</title>
        <authorList>
            <person name="Sikorski J."/>
            <person name="Lapidus A."/>
            <person name="Chertkov O."/>
            <person name="Lucas S."/>
            <person name="Copeland A."/>
            <person name="Glavina Del Rio T."/>
            <person name="Nolan M."/>
            <person name="Tice H."/>
            <person name="Cheng J.F."/>
            <person name="Han C."/>
            <person name="Brambilla E."/>
            <person name="Pitluck S."/>
            <person name="Liolios K."/>
            <person name="Ivanova N."/>
            <person name="Mavromatis K."/>
            <person name="Mikhailova N."/>
            <person name="Pati A."/>
            <person name="Bruce D."/>
            <person name="Detter C."/>
            <person name="Tapia R."/>
            <person name="Goodwin L."/>
            <person name="Chen A."/>
            <person name="Palaniappan K."/>
            <person name="Land M."/>
            <person name="Hauser L."/>
            <person name="Chang Y.J."/>
            <person name="Jeffries C.D."/>
            <person name="Rohde M."/>
            <person name="Goker M."/>
            <person name="Spring S."/>
            <person name="Woyke T."/>
            <person name="Bristow J."/>
            <person name="Eisen J.A."/>
            <person name="Markowitz V."/>
            <person name="Hugenholtz P."/>
            <person name="Kyrpides N.C."/>
            <person name="Klenk H.P."/>
        </authorList>
    </citation>
    <scope>NUCLEOTIDE SEQUENCE [LARGE SCALE GENOMIC DNA]</scope>
    <source>
        <strain evidence="5">ATCC 49924 / DSM 5501 / Z-7288</strain>
    </source>
</reference>
<dbReference type="PANTHER" id="PTHR43420:SF52">
    <property type="entry name" value="N-ACETYLTRANSFERASE YODP"/>
    <property type="match status" value="1"/>
</dbReference>
<dbReference type="STRING" id="574087.Acear_1279"/>
<dbReference type="InterPro" id="IPR022525">
    <property type="entry name" value="GNAT_AblB"/>
</dbReference>
<name>D9QQK2_ACEAZ</name>
<dbReference type="OrthoDB" id="9790652at2"/>
<dbReference type="CDD" id="cd04301">
    <property type="entry name" value="NAT_SF"/>
    <property type="match status" value="1"/>
</dbReference>
<accession>D9QQK2</accession>
<keyword evidence="2" id="KW-0012">Acyltransferase</keyword>
<feature type="domain" description="N-acetyltransferase" evidence="3">
    <location>
        <begin position="140"/>
        <end position="287"/>
    </location>
</feature>
<dbReference type="HOGENOM" id="CLU_081246_0_0_9"/>
<protein>
    <submittedName>
        <fullName evidence="4">GCN5-related N-acetyltransferase</fullName>
    </submittedName>
</protein>
<proteinExistence type="predicted"/>
<dbReference type="InterPro" id="IPR050680">
    <property type="entry name" value="YpeA/RimI_acetyltransf"/>
</dbReference>
<dbReference type="NCBIfam" id="TIGR03827">
    <property type="entry name" value="GNAT_ablB"/>
    <property type="match status" value="1"/>
</dbReference>
<dbReference type="Pfam" id="PF00583">
    <property type="entry name" value="Acetyltransf_1"/>
    <property type="match status" value="1"/>
</dbReference>
<dbReference type="InterPro" id="IPR000182">
    <property type="entry name" value="GNAT_dom"/>
</dbReference>
<gene>
    <name evidence="4" type="ordered locus">Acear_1279</name>
</gene>
<dbReference type="KEGG" id="aar:Acear_1279"/>
<evidence type="ECO:0000259" key="3">
    <source>
        <dbReference type="PROSITE" id="PS51186"/>
    </source>
</evidence>
<dbReference type="GO" id="GO:0008080">
    <property type="term" value="F:N-acetyltransferase activity"/>
    <property type="evidence" value="ECO:0007669"/>
    <property type="project" value="InterPro"/>
</dbReference>
<dbReference type="PROSITE" id="PS51186">
    <property type="entry name" value="GNAT"/>
    <property type="match status" value="1"/>
</dbReference>
<dbReference type="RefSeq" id="WP_013278239.1">
    <property type="nucleotide sequence ID" value="NC_014378.1"/>
</dbReference>
<dbReference type="SUPFAM" id="SSF55729">
    <property type="entry name" value="Acyl-CoA N-acyltransferases (Nat)"/>
    <property type="match status" value="1"/>
</dbReference>
<dbReference type="AlphaFoldDB" id="D9QQK2"/>
<evidence type="ECO:0000256" key="2">
    <source>
        <dbReference type="ARBA" id="ARBA00023315"/>
    </source>
</evidence>
<dbReference type="eggNOG" id="COG0456">
    <property type="taxonomic scope" value="Bacteria"/>
</dbReference>
<dbReference type="Gene3D" id="3.40.630.30">
    <property type="match status" value="1"/>
</dbReference>
<keyword evidence="1 4" id="KW-0808">Transferase</keyword>
<dbReference type="Proteomes" id="UP000001661">
    <property type="component" value="Chromosome"/>
</dbReference>
<keyword evidence="5" id="KW-1185">Reference proteome</keyword>
<evidence type="ECO:0000313" key="5">
    <source>
        <dbReference type="Proteomes" id="UP000001661"/>
    </source>
</evidence>
<dbReference type="PANTHER" id="PTHR43420">
    <property type="entry name" value="ACETYLTRANSFERASE"/>
    <property type="match status" value="1"/>
</dbReference>
<dbReference type="InterPro" id="IPR016181">
    <property type="entry name" value="Acyl_CoA_acyltransferase"/>
</dbReference>
<sequence length="292" mass="33917">MSISSLKLENEHGNFKIIRGRNYAAKVKYSDFNQRITVKSYWGKNVFSLGKRLKSEAKRKNYGKIWVKAKTSDKNKFIRLGFKSEAEIPNFYRTEDAIIMSYYVNEKRSLHFNKEKAEEIIEKITNLEPKNKRPELNDGWNFKLAESSDLDEMAQLYKQVFDSYPNPIFDPEYLYKTMQENLVYGLIYDNNNNLVATASADTDPELKNAEMTDFATAPEARGQGAASYLLMELEEELAERNYQSLYTIARSISYSMNKVFKQAGYEYTGKMIKNCHIGGKLEDMNLWCKVID</sequence>
<evidence type="ECO:0000313" key="4">
    <source>
        <dbReference type="EMBL" id="ADL12793.1"/>
    </source>
</evidence>
<evidence type="ECO:0000256" key="1">
    <source>
        <dbReference type="ARBA" id="ARBA00022679"/>
    </source>
</evidence>
<dbReference type="EMBL" id="CP002105">
    <property type="protein sequence ID" value="ADL12793.1"/>
    <property type="molecule type" value="Genomic_DNA"/>
</dbReference>